<evidence type="ECO:0000256" key="1">
    <source>
        <dbReference type="SAM" id="MobiDB-lite"/>
    </source>
</evidence>
<evidence type="ECO:0000313" key="2">
    <source>
        <dbReference type="EMBL" id="OQD69500.1"/>
    </source>
</evidence>
<name>A0A1V6NXZ5_PENPO</name>
<gene>
    <name evidence="2" type="ORF">PENPOL_c002G06132</name>
</gene>
<organism evidence="2 3">
    <name type="scientific">Penicillium polonicum</name>
    <dbReference type="NCBI Taxonomy" id="60169"/>
    <lineage>
        <taxon>Eukaryota</taxon>
        <taxon>Fungi</taxon>
        <taxon>Dikarya</taxon>
        <taxon>Ascomycota</taxon>
        <taxon>Pezizomycotina</taxon>
        <taxon>Eurotiomycetes</taxon>
        <taxon>Eurotiomycetidae</taxon>
        <taxon>Eurotiales</taxon>
        <taxon>Aspergillaceae</taxon>
        <taxon>Penicillium</taxon>
    </lineage>
</organism>
<protein>
    <submittedName>
        <fullName evidence="2">Uncharacterized protein</fullName>
    </submittedName>
</protein>
<reference evidence="3" key="1">
    <citation type="journal article" date="2017" name="Nat. Microbiol.">
        <title>Global analysis of biosynthetic gene clusters reveals vast potential of secondary metabolite production in Penicillium species.</title>
        <authorList>
            <person name="Nielsen J.C."/>
            <person name="Grijseels S."/>
            <person name="Prigent S."/>
            <person name="Ji B."/>
            <person name="Dainat J."/>
            <person name="Nielsen K.F."/>
            <person name="Frisvad J.C."/>
            <person name="Workman M."/>
            <person name="Nielsen J."/>
        </authorList>
    </citation>
    <scope>NUCLEOTIDE SEQUENCE [LARGE SCALE GENOMIC DNA]</scope>
    <source>
        <strain evidence="3">IBT 4502</strain>
    </source>
</reference>
<dbReference type="EMBL" id="MDYM01000002">
    <property type="protein sequence ID" value="OQD69500.1"/>
    <property type="molecule type" value="Genomic_DNA"/>
</dbReference>
<accession>A0A1V6NXZ5</accession>
<keyword evidence="3" id="KW-1185">Reference proteome</keyword>
<sequence>MIAKKNAALRVKQTRTPTQPTALGMPTKFSEGLSGL</sequence>
<comment type="caution">
    <text evidence="2">The sequence shown here is derived from an EMBL/GenBank/DDBJ whole genome shotgun (WGS) entry which is preliminary data.</text>
</comment>
<dbReference type="AlphaFoldDB" id="A0A1V6NXZ5"/>
<evidence type="ECO:0000313" key="3">
    <source>
        <dbReference type="Proteomes" id="UP000191408"/>
    </source>
</evidence>
<proteinExistence type="predicted"/>
<dbReference type="Proteomes" id="UP000191408">
    <property type="component" value="Unassembled WGS sequence"/>
</dbReference>
<feature type="region of interest" description="Disordered" evidence="1">
    <location>
        <begin position="1"/>
        <end position="36"/>
    </location>
</feature>